<evidence type="ECO:0000259" key="2">
    <source>
        <dbReference type="Pfam" id="PF01323"/>
    </source>
</evidence>
<dbReference type="Pfam" id="PF01323">
    <property type="entry name" value="DSBA"/>
    <property type="match status" value="1"/>
</dbReference>
<feature type="region of interest" description="Disordered" evidence="1">
    <location>
        <begin position="214"/>
        <end position="240"/>
    </location>
</feature>
<dbReference type="InterPro" id="IPR001853">
    <property type="entry name" value="DSBA-like_thioredoxin_dom"/>
</dbReference>
<keyword evidence="3" id="KW-0413">Isomerase</keyword>
<dbReference type="STRING" id="1642647.PSM36_1100"/>
<dbReference type="InterPro" id="IPR036249">
    <property type="entry name" value="Thioredoxin-like_sf"/>
</dbReference>
<name>A0A1R3T7K8_9BACT</name>
<proteinExistence type="predicted"/>
<dbReference type="Proteomes" id="UP000187464">
    <property type="component" value="Chromosome I"/>
</dbReference>
<protein>
    <submittedName>
        <fullName evidence="3">DsbA family, FrnE subfamily</fullName>
        <ecNumber evidence="3">5.3.4.1</ecNumber>
    </submittedName>
</protein>
<accession>A0A1R3T7K8</accession>
<organism evidence="3 4">
    <name type="scientific">Proteiniphilum saccharofermentans</name>
    <dbReference type="NCBI Taxonomy" id="1642647"/>
    <lineage>
        <taxon>Bacteria</taxon>
        <taxon>Pseudomonadati</taxon>
        <taxon>Bacteroidota</taxon>
        <taxon>Bacteroidia</taxon>
        <taxon>Bacteroidales</taxon>
        <taxon>Dysgonomonadaceae</taxon>
        <taxon>Proteiniphilum</taxon>
    </lineage>
</organism>
<sequence>MKIEVWTDIMCPYCHIGKIHYEKALRQFDHANEVTLEWKAYQLNPNLPDKGKGIPVKQYLTEMAGYSEENVDNMFAGIKRLADEAGIPFALPNAIAANTRDAHRLIKLAAEKKLDSVVLGKLSKAYFEEAKDYSDWELLVSIGKEAGLEEEEIRRMLDSNDYLYDIKQDMQEAANLGFDTVPTFLMDRRQAVIGSEPVDLFVKVLNKAYSDWKNRTEKDTSPGPEVTRGKSCDADGMCEI</sequence>
<dbReference type="CDD" id="cd03024">
    <property type="entry name" value="DsbA_FrnE"/>
    <property type="match status" value="1"/>
</dbReference>
<keyword evidence="4" id="KW-1185">Reference proteome</keyword>
<dbReference type="GO" id="GO:0003756">
    <property type="term" value="F:protein disulfide isomerase activity"/>
    <property type="evidence" value="ECO:0007669"/>
    <property type="project" value="UniProtKB-EC"/>
</dbReference>
<dbReference type="Gene3D" id="3.40.30.10">
    <property type="entry name" value="Glutaredoxin"/>
    <property type="match status" value="1"/>
</dbReference>
<dbReference type="EMBL" id="LT605205">
    <property type="protein sequence ID" value="SCD19925.1"/>
    <property type="molecule type" value="Genomic_DNA"/>
</dbReference>
<dbReference type="SUPFAM" id="SSF52833">
    <property type="entry name" value="Thioredoxin-like"/>
    <property type="match status" value="1"/>
</dbReference>
<dbReference type="RefSeq" id="WP_019538956.1">
    <property type="nucleotide sequence ID" value="NZ_LT605205.1"/>
</dbReference>
<reference evidence="3 4" key="1">
    <citation type="submission" date="2016-08" db="EMBL/GenBank/DDBJ databases">
        <authorList>
            <person name="Seilhamer J.J."/>
        </authorList>
    </citation>
    <scope>NUCLEOTIDE SEQUENCE [LARGE SCALE GENOMIC DNA]</scope>
    <source>
        <strain evidence="3">M3/6</strain>
    </source>
</reference>
<evidence type="ECO:0000313" key="4">
    <source>
        <dbReference type="Proteomes" id="UP000187464"/>
    </source>
</evidence>
<dbReference type="PANTHER" id="PTHR13887">
    <property type="entry name" value="GLUTATHIONE S-TRANSFERASE KAPPA"/>
    <property type="match status" value="1"/>
</dbReference>
<evidence type="ECO:0000256" key="1">
    <source>
        <dbReference type="SAM" id="MobiDB-lite"/>
    </source>
</evidence>
<dbReference type="KEGG" id="psac:PSM36_1100"/>
<gene>
    <name evidence="3" type="primary">dsb</name>
    <name evidence="3" type="ORF">PSM36_1100</name>
</gene>
<dbReference type="GO" id="GO:0016491">
    <property type="term" value="F:oxidoreductase activity"/>
    <property type="evidence" value="ECO:0007669"/>
    <property type="project" value="InterPro"/>
</dbReference>
<dbReference type="AlphaFoldDB" id="A0A1R3T7K8"/>
<feature type="domain" description="DSBA-like thioredoxin" evidence="2">
    <location>
        <begin position="3"/>
        <end position="205"/>
    </location>
</feature>
<evidence type="ECO:0000313" key="3">
    <source>
        <dbReference type="EMBL" id="SCD19925.1"/>
    </source>
</evidence>
<dbReference type="PANTHER" id="PTHR13887:SF41">
    <property type="entry name" value="THIOREDOXIN SUPERFAMILY PROTEIN"/>
    <property type="match status" value="1"/>
</dbReference>
<dbReference type="EC" id="5.3.4.1" evidence="3"/>